<evidence type="ECO:0000313" key="2">
    <source>
        <dbReference type="Proteomes" id="UP000472710"/>
    </source>
</evidence>
<dbReference type="Proteomes" id="UP000472710">
    <property type="component" value="Unassembled WGS sequence"/>
</dbReference>
<organism evidence="1 2">
    <name type="scientific">Streptomyces diastaticus subsp. diastaticus</name>
    <dbReference type="NCBI Taxonomy" id="68040"/>
    <lineage>
        <taxon>Bacteria</taxon>
        <taxon>Bacillati</taxon>
        <taxon>Actinomycetota</taxon>
        <taxon>Actinomycetes</taxon>
        <taxon>Kitasatosporales</taxon>
        <taxon>Streptomycetaceae</taxon>
        <taxon>Streptomyces</taxon>
        <taxon>Streptomyces diastaticus group</taxon>
    </lineage>
</organism>
<name>A0ABQ1CRN7_STRDI</name>
<sequence>MGPVLDHRIENTYDGTSYTDLSEPTGVDLARVALNAARAAAKRQGAEAAVQRRPPPLHEHPPLCFLRLRNGAAGLWARHDCVPLSKE</sequence>
<comment type="caution">
    <text evidence="1">The sequence shown here is derived from an EMBL/GenBank/DDBJ whole genome shotgun (WGS) entry which is preliminary data.</text>
</comment>
<protein>
    <submittedName>
        <fullName evidence="1">Uncharacterized protein</fullName>
    </submittedName>
</protein>
<evidence type="ECO:0000313" key="1">
    <source>
        <dbReference type="EMBL" id="GFH72975.1"/>
    </source>
</evidence>
<gene>
    <name evidence="1" type="ORF">Sdia_37430</name>
</gene>
<dbReference type="EMBL" id="BLLN01000005">
    <property type="protein sequence ID" value="GFH72975.1"/>
    <property type="molecule type" value="Genomic_DNA"/>
</dbReference>
<reference evidence="1 2" key="1">
    <citation type="submission" date="2020-02" db="EMBL/GenBank/DDBJ databases">
        <title>Whole genome shotgun sequence of Streptomyces diastaticus subsp. diastaticus NBRC 13412.</title>
        <authorList>
            <person name="Ichikawa N."/>
            <person name="Komaki H."/>
            <person name="Tamura T."/>
        </authorList>
    </citation>
    <scope>NUCLEOTIDE SEQUENCE [LARGE SCALE GENOMIC DNA]</scope>
    <source>
        <strain evidence="1 2">NBRC 13412</strain>
    </source>
</reference>
<dbReference type="RefSeq" id="WP_191835376.1">
    <property type="nucleotide sequence ID" value="NZ_BLLN01000005.1"/>
</dbReference>
<accession>A0ABQ1CRN7</accession>
<keyword evidence="2" id="KW-1185">Reference proteome</keyword>
<proteinExistence type="predicted"/>